<accession>A0A923HKD7</accession>
<proteinExistence type="predicted"/>
<dbReference type="RefSeq" id="WP_186916263.1">
    <property type="nucleotide sequence ID" value="NZ_JACOFZ010000002.1"/>
</dbReference>
<dbReference type="AlphaFoldDB" id="A0A923HKD7"/>
<dbReference type="Proteomes" id="UP000627446">
    <property type="component" value="Unassembled WGS sequence"/>
</dbReference>
<evidence type="ECO:0000313" key="1">
    <source>
        <dbReference type="EMBL" id="MBC3881260.1"/>
    </source>
</evidence>
<evidence type="ECO:0000313" key="2">
    <source>
        <dbReference type="Proteomes" id="UP000627446"/>
    </source>
</evidence>
<comment type="caution">
    <text evidence="1">The sequence shown here is derived from an EMBL/GenBank/DDBJ whole genome shotgun (WGS) entry which is preliminary data.</text>
</comment>
<keyword evidence="2" id="KW-1185">Reference proteome</keyword>
<gene>
    <name evidence="1" type="ORF">H8K36_07750</name>
</gene>
<name>A0A923HKD7_9BURK</name>
<dbReference type="EMBL" id="JACOFZ010000002">
    <property type="protein sequence ID" value="MBC3881260.1"/>
    <property type="molecule type" value="Genomic_DNA"/>
</dbReference>
<sequence>MLNQSQINKNFNAIRFISYCLFTGPELSSEVPGGESYLGNEDQETDILARIDILKNAVDTARAQLPANDVDSGVINVFLSPEFYFHGTRGAYLYSSIEEDPLPYLLQQVRESFSAPAYANWVFVFGTAVTAHVANVDRLFSSESVRARNAIVKTLLEQKEQTYGPTEQLVSTTLSNFLTDCHASPDVTVRDRAVIFSQITLDTPTHTLATNVMTTEKYFLSGEDFILCEPSGRADVITEQMVSYAHIDLSNGDSKRTAFDNYAIFRQNGVNSSTGFVDYGIEICLDHDDARLRSNLREDGIGSVHVQLVPSYGSAIIQSNVVASANGFVFNCDGQMVLDSTSGVQQYGDPRSEFLYINYGTDKYGSHSQLARVNTPAVGDNPKLKSASFSNLPTNDVAIFSVPKPILKAGTFEDYFVGGTGAIHVYGLRDAYSLVSCVEK</sequence>
<reference evidence="1" key="1">
    <citation type="submission" date="2020-08" db="EMBL/GenBank/DDBJ databases">
        <title>Novel species isolated from subtropical streams in China.</title>
        <authorList>
            <person name="Lu H."/>
        </authorList>
    </citation>
    <scope>NUCLEOTIDE SEQUENCE</scope>
    <source>
        <strain evidence="1">LX22W</strain>
    </source>
</reference>
<protein>
    <submittedName>
        <fullName evidence="1">Uncharacterized protein</fullName>
    </submittedName>
</protein>
<organism evidence="1 2">
    <name type="scientific">Undibacterium nitidum</name>
    <dbReference type="NCBI Taxonomy" id="2762298"/>
    <lineage>
        <taxon>Bacteria</taxon>
        <taxon>Pseudomonadati</taxon>
        <taxon>Pseudomonadota</taxon>
        <taxon>Betaproteobacteria</taxon>
        <taxon>Burkholderiales</taxon>
        <taxon>Oxalobacteraceae</taxon>
        <taxon>Undibacterium</taxon>
    </lineage>
</organism>